<dbReference type="InterPro" id="IPR043129">
    <property type="entry name" value="ATPase_NBD"/>
</dbReference>
<comment type="caution">
    <text evidence="4">The sequence shown here is derived from an EMBL/GenBank/DDBJ whole genome shotgun (WGS) entry which is preliminary data.</text>
</comment>
<dbReference type="GO" id="GO:0016301">
    <property type="term" value="F:kinase activity"/>
    <property type="evidence" value="ECO:0007669"/>
    <property type="project" value="UniProtKB-KW"/>
</dbReference>
<sequence length="405" mass="43512">MSQQPETDPGLLSGTLRGTNQSGMRAQNERLVLTLLRRNGSLAKAEIARLTGLSAQTVSVIMRALEADGLIERGEPRRGRIGQPSVPMHLAPNGACFLGLKVGRRSVELVAIDFVGRVHGTRQKTHRFPAPEGVLRFVREAIPELVAELPEILRGRIVGLGIGLPFHLWDWADPLGVPLEDMAAWRDADLRAAIASELPFPVHVENDASAACNAEIVFGTRQGPGGLQDFLYAYIGFFAGGGLVLDGRLVRGRTGNAGALGSIPVPDGTGRSTQLLRIASLCRLEATLVERGVDASRIWDSPVDWQIDKDILSDWIERSARALAHATASSAALLDLEALVIDGWLPEMVRARLVVETRQALRRIDLSGSSVPEVLEGSIGPRARSLGSASLPLSERFLVDPGAEG</sequence>
<dbReference type="InterPro" id="IPR036390">
    <property type="entry name" value="WH_DNA-bd_sf"/>
</dbReference>
<dbReference type="Gene3D" id="1.10.10.10">
    <property type="entry name" value="Winged helix-like DNA-binding domain superfamily/Winged helix DNA-binding domain"/>
    <property type="match status" value="1"/>
</dbReference>
<dbReference type="CDD" id="cd23763">
    <property type="entry name" value="ASKHA_ATPase_ROK"/>
    <property type="match status" value="1"/>
</dbReference>
<feature type="domain" description="HTH crp-type" evidence="3">
    <location>
        <begin position="30"/>
        <end position="83"/>
    </location>
</feature>
<dbReference type="PANTHER" id="PTHR18964:SF149">
    <property type="entry name" value="BIFUNCTIONAL UDP-N-ACETYLGLUCOSAMINE 2-EPIMERASE_N-ACETYLMANNOSAMINE KINASE"/>
    <property type="match status" value="1"/>
</dbReference>
<dbReference type="Proteomes" id="UP000244069">
    <property type="component" value="Unassembled WGS sequence"/>
</dbReference>
<evidence type="ECO:0000313" key="5">
    <source>
        <dbReference type="Proteomes" id="UP000244069"/>
    </source>
</evidence>
<gene>
    <name evidence="4" type="ORF">C8N44_1325</name>
</gene>
<keyword evidence="4" id="KW-0418">Kinase</keyword>
<dbReference type="AlphaFoldDB" id="A0A2T6ABB4"/>
<keyword evidence="4" id="KW-0808">Transferase</keyword>
<protein>
    <submittedName>
        <fullName evidence="4">Putative NBD/HSP70 family sugar kinase</fullName>
    </submittedName>
</protein>
<dbReference type="InterPro" id="IPR012318">
    <property type="entry name" value="HTH_CRP"/>
</dbReference>
<feature type="region of interest" description="Disordered" evidence="2">
    <location>
        <begin position="1"/>
        <end position="24"/>
    </location>
</feature>
<organism evidence="4 5">
    <name type="scientific">Allosediminivita pacifica</name>
    <dbReference type="NCBI Taxonomy" id="1267769"/>
    <lineage>
        <taxon>Bacteria</taxon>
        <taxon>Pseudomonadati</taxon>
        <taxon>Pseudomonadota</taxon>
        <taxon>Alphaproteobacteria</taxon>
        <taxon>Rhodobacterales</taxon>
        <taxon>Paracoccaceae</taxon>
        <taxon>Allosediminivita</taxon>
    </lineage>
</organism>
<dbReference type="SUPFAM" id="SSF53067">
    <property type="entry name" value="Actin-like ATPase domain"/>
    <property type="match status" value="1"/>
</dbReference>
<dbReference type="SUPFAM" id="SSF46785">
    <property type="entry name" value="Winged helix' DNA-binding domain"/>
    <property type="match status" value="1"/>
</dbReference>
<dbReference type="Pfam" id="PF13412">
    <property type="entry name" value="HTH_24"/>
    <property type="match status" value="1"/>
</dbReference>
<name>A0A2T6ABB4_9RHOB</name>
<evidence type="ECO:0000259" key="3">
    <source>
        <dbReference type="SMART" id="SM00419"/>
    </source>
</evidence>
<keyword evidence="5" id="KW-1185">Reference proteome</keyword>
<dbReference type="GO" id="GO:0006355">
    <property type="term" value="P:regulation of DNA-templated transcription"/>
    <property type="evidence" value="ECO:0007669"/>
    <property type="project" value="InterPro"/>
</dbReference>
<dbReference type="Pfam" id="PF00480">
    <property type="entry name" value="ROK"/>
    <property type="match status" value="1"/>
</dbReference>
<evidence type="ECO:0000256" key="2">
    <source>
        <dbReference type="SAM" id="MobiDB-lite"/>
    </source>
</evidence>
<accession>A0A2T6ABB4</accession>
<dbReference type="PANTHER" id="PTHR18964">
    <property type="entry name" value="ROK (REPRESSOR, ORF, KINASE) FAMILY"/>
    <property type="match status" value="1"/>
</dbReference>
<evidence type="ECO:0000313" key="4">
    <source>
        <dbReference type="EMBL" id="PTX41101.1"/>
    </source>
</evidence>
<dbReference type="Gene3D" id="3.30.420.40">
    <property type="match status" value="2"/>
</dbReference>
<dbReference type="CDD" id="cd00092">
    <property type="entry name" value="HTH_CRP"/>
    <property type="match status" value="1"/>
</dbReference>
<dbReference type="InterPro" id="IPR036388">
    <property type="entry name" value="WH-like_DNA-bd_sf"/>
</dbReference>
<dbReference type="InterPro" id="IPR000600">
    <property type="entry name" value="ROK"/>
</dbReference>
<reference evidence="4 5" key="1">
    <citation type="submission" date="2018-04" db="EMBL/GenBank/DDBJ databases">
        <title>Genomic Encyclopedia of Archaeal and Bacterial Type Strains, Phase II (KMG-II): from individual species to whole genera.</title>
        <authorList>
            <person name="Goeker M."/>
        </authorList>
    </citation>
    <scope>NUCLEOTIDE SEQUENCE [LARGE SCALE GENOMIC DNA]</scope>
    <source>
        <strain evidence="4 5">DSM 29329</strain>
    </source>
</reference>
<comment type="similarity">
    <text evidence="1">Belongs to the ROK (NagC/XylR) family.</text>
</comment>
<dbReference type="GO" id="GO:0003677">
    <property type="term" value="F:DNA binding"/>
    <property type="evidence" value="ECO:0007669"/>
    <property type="project" value="InterPro"/>
</dbReference>
<evidence type="ECO:0000256" key="1">
    <source>
        <dbReference type="ARBA" id="ARBA00006479"/>
    </source>
</evidence>
<dbReference type="SMART" id="SM00419">
    <property type="entry name" value="HTH_CRP"/>
    <property type="match status" value="1"/>
</dbReference>
<dbReference type="EMBL" id="QBKN01000032">
    <property type="protein sequence ID" value="PTX41101.1"/>
    <property type="molecule type" value="Genomic_DNA"/>
</dbReference>
<proteinExistence type="inferred from homology"/>